<comment type="caution">
    <text evidence="7">The sequence shown here is derived from an EMBL/GenBank/DDBJ whole genome shotgun (WGS) entry which is preliminary data.</text>
</comment>
<protein>
    <recommendedName>
        <fullName evidence="3">beta-N-acetylhexosaminidase</fullName>
        <ecNumber evidence="3">3.2.1.52</ecNumber>
    </recommendedName>
</protein>
<dbReference type="Gene3D" id="3.20.20.300">
    <property type="entry name" value="Glycoside hydrolase, family 3, N-terminal domain"/>
    <property type="match status" value="1"/>
</dbReference>
<evidence type="ECO:0000259" key="6">
    <source>
        <dbReference type="Pfam" id="PF00933"/>
    </source>
</evidence>
<dbReference type="PANTHER" id="PTHR30480">
    <property type="entry name" value="BETA-HEXOSAMINIDASE-RELATED"/>
    <property type="match status" value="1"/>
</dbReference>
<dbReference type="InterPro" id="IPR036962">
    <property type="entry name" value="Glyco_hydro_3_N_sf"/>
</dbReference>
<dbReference type="InterPro" id="IPR017853">
    <property type="entry name" value="GH"/>
</dbReference>
<dbReference type="EMBL" id="JAUSUN010000002">
    <property type="protein sequence ID" value="MDQ0412345.1"/>
    <property type="molecule type" value="Genomic_DNA"/>
</dbReference>
<dbReference type="InterPro" id="IPR025453">
    <property type="entry name" value="DUF4309"/>
</dbReference>
<keyword evidence="5 7" id="KW-0326">Glycosidase</keyword>
<dbReference type="EC" id="3.2.1.52" evidence="3"/>
<evidence type="ECO:0000256" key="4">
    <source>
        <dbReference type="ARBA" id="ARBA00022801"/>
    </source>
</evidence>
<name>A0ABU0FRJ3_9BACI</name>
<evidence type="ECO:0000256" key="3">
    <source>
        <dbReference type="ARBA" id="ARBA00012663"/>
    </source>
</evidence>
<sequence>MDVKVIAGETGYEEVTKLFGTPENIEETSVGDFADFSERQITIGFRNDIAFNLRSFNQELQGIHYQEVIDRLGEPGEIKFFKDTEYDQIILIYQVNAGFQLKWILDKPTNKEPNPTLHHISVVALEPSTTLPEKIESMSLDEKIGQMIFAGVEGTEPNKLAEQLIQGYKVGGIIFNSENITDSSKTLAYLNALKAKNSFNKVPLFFGIDQEGGRISKLPGNLIDIPSNLEVGKKNDPTFSFELGAILGKLVKAYGFNIDFAPVLDVNSNPKNPVIGDRSFANNPNLVSELGVATMKGIQSVNIIPTIKHFPGHGDTSVDSHLELPTVDKSIEELEELELIPFKKAINEGAEMVMVAHILLPKIDQDFPSSMSRVIMTDILRKKLGYDGIIITDDMTMDAIAGNYDIGSAAVKSVVAGSDIIMVAHDYEKIVKVISALKEAVEQGEIQEERINDSVTRILQIKEKYKMKDTQVEQVNTNALRRELGQVLESQ</sequence>
<dbReference type="PROSITE" id="PS00775">
    <property type="entry name" value="GLYCOSYL_HYDROL_F3"/>
    <property type="match status" value="1"/>
</dbReference>
<feature type="domain" description="Glycoside hydrolase family 3 N-terminal" evidence="6">
    <location>
        <begin position="140"/>
        <end position="460"/>
    </location>
</feature>
<dbReference type="InterPro" id="IPR050226">
    <property type="entry name" value="NagZ_Beta-hexosaminidase"/>
</dbReference>
<proteinExistence type="inferred from homology"/>
<dbReference type="Pfam" id="PF00933">
    <property type="entry name" value="Glyco_hydro_3"/>
    <property type="match status" value="1"/>
</dbReference>
<evidence type="ECO:0000256" key="1">
    <source>
        <dbReference type="ARBA" id="ARBA00001231"/>
    </source>
</evidence>
<accession>A0ABU0FRJ3</accession>
<reference evidence="7 8" key="1">
    <citation type="submission" date="2023-07" db="EMBL/GenBank/DDBJ databases">
        <title>Genomic Encyclopedia of Type Strains, Phase IV (KMG-IV): sequencing the most valuable type-strain genomes for metagenomic binning, comparative biology and taxonomic classification.</title>
        <authorList>
            <person name="Goeker M."/>
        </authorList>
    </citation>
    <scope>NUCLEOTIDE SEQUENCE [LARGE SCALE GENOMIC DNA]</scope>
    <source>
        <strain evidence="7 8">DSM 19598</strain>
    </source>
</reference>
<organism evidence="7 8">
    <name type="scientific">Mesobacillus stamsii</name>
    <dbReference type="NCBI Taxonomy" id="225347"/>
    <lineage>
        <taxon>Bacteria</taxon>
        <taxon>Bacillati</taxon>
        <taxon>Bacillota</taxon>
        <taxon>Bacilli</taxon>
        <taxon>Bacillales</taxon>
        <taxon>Bacillaceae</taxon>
        <taxon>Mesobacillus</taxon>
    </lineage>
</organism>
<evidence type="ECO:0000313" key="8">
    <source>
        <dbReference type="Proteomes" id="UP001242313"/>
    </source>
</evidence>
<dbReference type="InterPro" id="IPR001764">
    <property type="entry name" value="Glyco_hydro_3_N"/>
</dbReference>
<comment type="similarity">
    <text evidence="2">Belongs to the glycosyl hydrolase 3 family.</text>
</comment>
<evidence type="ECO:0000256" key="2">
    <source>
        <dbReference type="ARBA" id="ARBA00005336"/>
    </source>
</evidence>
<dbReference type="Pfam" id="PF14172">
    <property type="entry name" value="DUF4309"/>
    <property type="match status" value="1"/>
</dbReference>
<evidence type="ECO:0000313" key="7">
    <source>
        <dbReference type="EMBL" id="MDQ0412345.1"/>
    </source>
</evidence>
<keyword evidence="8" id="KW-1185">Reference proteome</keyword>
<dbReference type="InterPro" id="IPR019800">
    <property type="entry name" value="Glyco_hydro_3_AS"/>
</dbReference>
<keyword evidence="4 7" id="KW-0378">Hydrolase</keyword>
<dbReference type="RefSeq" id="WP_157841639.1">
    <property type="nucleotide sequence ID" value="NZ_JAUSUN010000002.1"/>
</dbReference>
<gene>
    <name evidence="7" type="ORF">J2S25_000525</name>
</gene>
<comment type="catalytic activity">
    <reaction evidence="1">
        <text>Hydrolysis of terminal non-reducing N-acetyl-D-hexosamine residues in N-acetyl-beta-D-hexosaminides.</text>
        <dbReference type="EC" id="3.2.1.52"/>
    </reaction>
</comment>
<evidence type="ECO:0000256" key="5">
    <source>
        <dbReference type="ARBA" id="ARBA00023295"/>
    </source>
</evidence>
<dbReference type="Proteomes" id="UP001242313">
    <property type="component" value="Unassembled WGS sequence"/>
</dbReference>
<dbReference type="PANTHER" id="PTHR30480:SF13">
    <property type="entry name" value="BETA-HEXOSAMINIDASE"/>
    <property type="match status" value="1"/>
</dbReference>
<dbReference type="GO" id="GO:0004563">
    <property type="term" value="F:beta-N-acetylhexosaminidase activity"/>
    <property type="evidence" value="ECO:0007669"/>
    <property type="project" value="UniProtKB-EC"/>
</dbReference>
<dbReference type="SUPFAM" id="SSF51445">
    <property type="entry name" value="(Trans)glycosidases"/>
    <property type="match status" value="1"/>
</dbReference>